<organism evidence="7 8">
    <name type="scientific">Metarhizium rileyi (strain RCEF 4871)</name>
    <name type="common">Nomuraea rileyi</name>
    <dbReference type="NCBI Taxonomy" id="1649241"/>
    <lineage>
        <taxon>Eukaryota</taxon>
        <taxon>Fungi</taxon>
        <taxon>Dikarya</taxon>
        <taxon>Ascomycota</taxon>
        <taxon>Pezizomycotina</taxon>
        <taxon>Sordariomycetes</taxon>
        <taxon>Hypocreomycetidae</taxon>
        <taxon>Hypocreales</taxon>
        <taxon>Clavicipitaceae</taxon>
        <taxon>Metarhizium</taxon>
    </lineage>
</organism>
<dbReference type="PANTHER" id="PTHR13789">
    <property type="entry name" value="MONOOXYGENASE"/>
    <property type="match status" value="1"/>
</dbReference>
<dbReference type="InterPro" id="IPR002938">
    <property type="entry name" value="FAD-bd"/>
</dbReference>
<evidence type="ECO:0000256" key="4">
    <source>
        <dbReference type="ARBA" id="ARBA00023002"/>
    </source>
</evidence>
<dbReference type="EMBL" id="SBHS01000004">
    <property type="protein sequence ID" value="TWU76949.1"/>
    <property type="molecule type" value="Genomic_DNA"/>
</dbReference>
<evidence type="ECO:0000313" key="7">
    <source>
        <dbReference type="EMBL" id="TWU76949.1"/>
    </source>
</evidence>
<evidence type="ECO:0000256" key="1">
    <source>
        <dbReference type="ARBA" id="ARBA00007992"/>
    </source>
</evidence>
<accession>A0A5C6GHZ0</accession>
<dbReference type="SUPFAM" id="SSF51905">
    <property type="entry name" value="FAD/NAD(P)-binding domain"/>
    <property type="match status" value="1"/>
</dbReference>
<evidence type="ECO:0000256" key="2">
    <source>
        <dbReference type="ARBA" id="ARBA00022630"/>
    </source>
</evidence>
<dbReference type="GO" id="GO:0004497">
    <property type="term" value="F:monooxygenase activity"/>
    <property type="evidence" value="ECO:0007669"/>
    <property type="project" value="UniProtKB-KW"/>
</dbReference>
<protein>
    <recommendedName>
        <fullName evidence="6">FAD-binding domain-containing protein</fullName>
    </recommendedName>
</protein>
<evidence type="ECO:0000259" key="6">
    <source>
        <dbReference type="Pfam" id="PF01494"/>
    </source>
</evidence>
<gene>
    <name evidence="7" type="ORF">ED733_007157</name>
</gene>
<dbReference type="Gene3D" id="3.50.50.60">
    <property type="entry name" value="FAD/NAD(P)-binding domain"/>
    <property type="match status" value="2"/>
</dbReference>
<dbReference type="PANTHER" id="PTHR13789:SF309">
    <property type="entry name" value="PUTATIVE (AFU_ORTHOLOGUE AFUA_6G14510)-RELATED"/>
    <property type="match status" value="1"/>
</dbReference>
<dbReference type="Proteomes" id="UP000317257">
    <property type="component" value="Unassembled WGS sequence"/>
</dbReference>
<feature type="domain" description="FAD-binding" evidence="6">
    <location>
        <begin position="6"/>
        <end position="202"/>
    </location>
</feature>
<evidence type="ECO:0000256" key="3">
    <source>
        <dbReference type="ARBA" id="ARBA00022827"/>
    </source>
</evidence>
<keyword evidence="3" id="KW-0274">FAD</keyword>
<dbReference type="AlphaFoldDB" id="A0A5C6GHZ0"/>
<keyword evidence="5" id="KW-0503">Monooxygenase</keyword>
<keyword evidence="2" id="KW-0285">Flavoprotein</keyword>
<comment type="similarity">
    <text evidence="1">Belongs to the paxM FAD-dependent monooxygenase family.</text>
</comment>
<evidence type="ECO:0000256" key="5">
    <source>
        <dbReference type="ARBA" id="ARBA00023033"/>
    </source>
</evidence>
<dbReference type="InterPro" id="IPR050493">
    <property type="entry name" value="FAD-dep_Monooxygenase_BioMet"/>
</dbReference>
<dbReference type="GO" id="GO:0071949">
    <property type="term" value="F:FAD binding"/>
    <property type="evidence" value="ECO:0007669"/>
    <property type="project" value="InterPro"/>
</dbReference>
<dbReference type="Pfam" id="PF01494">
    <property type="entry name" value="FAD_binding_3"/>
    <property type="match status" value="1"/>
</dbReference>
<name>A0A5C6GHZ0_METRR</name>
<dbReference type="InterPro" id="IPR036188">
    <property type="entry name" value="FAD/NAD-bd_sf"/>
</dbReference>
<evidence type="ECO:0000313" key="8">
    <source>
        <dbReference type="Proteomes" id="UP000317257"/>
    </source>
</evidence>
<sequence length="281" mass="31061">MTKIDAEILIVGAGIGGLTLAAICKRLDITCKVLERTEVLQPIGTGISLAPNALRVLDQIGVYKELQGTSQKLRKLQIWRNTTQWNSLSLHAFESTYGYPILSAERHSFHGLLYEAAGEENVVLGTKVVDIVDSPGEPVRVIVEGGKEYRGNLVVGADGIRSAVRRAVLRNLGGCQAIEDAAVLGNLFAENRKTLVEDTELNLSTYANIREPRTKDLSKFSDNFALLHTARLPYGTGPLIRWLLYTLVPTWFWINYLGWLYKYQPTIVALGTPSAHEKNKG</sequence>
<comment type="caution">
    <text evidence="7">The sequence shown here is derived from an EMBL/GenBank/DDBJ whole genome shotgun (WGS) entry which is preliminary data.</text>
</comment>
<proteinExistence type="inferred from homology"/>
<reference evidence="8" key="1">
    <citation type="submission" date="2018-12" db="EMBL/GenBank/DDBJ databases">
        <title>The complete genome of Metarhizium rileyi, a key fungal pathogen of Lepidoptera.</title>
        <authorList>
            <person name="Binneck E."/>
            <person name="Lastra C.C.L."/>
            <person name="Sosa-Gomez D.R."/>
        </authorList>
    </citation>
    <scope>NUCLEOTIDE SEQUENCE [LARGE SCALE GENOMIC DNA]</scope>
    <source>
        <strain evidence="8">Cep018-CH2</strain>
    </source>
</reference>
<dbReference type="PRINTS" id="PR00420">
    <property type="entry name" value="RNGMNOXGNASE"/>
</dbReference>
<keyword evidence="4" id="KW-0560">Oxidoreductase</keyword>